<dbReference type="Proteomes" id="UP000002051">
    <property type="component" value="Chromosome 3"/>
</dbReference>
<reference evidence="2 4" key="2">
    <citation type="journal article" date="2014" name="BMC Genomics">
        <title>An improved genome release (version Mt4.0) for the model legume Medicago truncatula.</title>
        <authorList>
            <person name="Tang H."/>
            <person name="Krishnakumar V."/>
            <person name="Bidwell S."/>
            <person name="Rosen B."/>
            <person name="Chan A."/>
            <person name="Zhou S."/>
            <person name="Gentzbittel L."/>
            <person name="Childs K.L."/>
            <person name="Yandell M."/>
            <person name="Gundlach H."/>
            <person name="Mayer K.F."/>
            <person name="Schwartz D.C."/>
            <person name="Town C.D."/>
        </authorList>
    </citation>
    <scope>GENOME REANNOTATION</scope>
    <source>
        <strain evidence="2">A17</strain>
        <strain evidence="3 4">cv. Jemalong A17</strain>
    </source>
</reference>
<evidence type="ECO:0000313" key="2">
    <source>
        <dbReference type="EMBL" id="KEH33733.1"/>
    </source>
</evidence>
<accession>A0A072UXD9</accession>
<evidence type="ECO:0000256" key="1">
    <source>
        <dbReference type="SAM" id="Phobius"/>
    </source>
</evidence>
<feature type="transmembrane region" description="Helical" evidence="1">
    <location>
        <begin position="53"/>
        <end position="71"/>
    </location>
</feature>
<keyword evidence="1" id="KW-1133">Transmembrane helix</keyword>
<sequence length="130" mass="15078">MVQKILRWPMVQILLRTYVRDGHSCIHLSALFCFVVAPTVNNHHHRILIFRDVYLFIYISVTIIATLPALFPERRTFSTCHNSPWQAGGELGASDTYVNSPWRVIYSPGELHSDSIPCFAFLRLFHLFLF</sequence>
<name>A0A072UXD9_MEDTR</name>
<proteinExistence type="predicted"/>
<dbReference type="EMBL" id="CM001219">
    <property type="protein sequence ID" value="KEH33733.1"/>
    <property type="molecule type" value="Genomic_DNA"/>
</dbReference>
<protein>
    <submittedName>
        <fullName evidence="2">Transmembrane protein, putative</fullName>
    </submittedName>
</protein>
<keyword evidence="4" id="KW-1185">Reference proteome</keyword>
<evidence type="ECO:0000313" key="3">
    <source>
        <dbReference type="EnsemblPlants" id="KEH33733"/>
    </source>
</evidence>
<dbReference type="HOGENOM" id="CLU_1941216_0_0_1"/>
<organism evidence="2 4">
    <name type="scientific">Medicago truncatula</name>
    <name type="common">Barrel medic</name>
    <name type="synonym">Medicago tribuloides</name>
    <dbReference type="NCBI Taxonomy" id="3880"/>
    <lineage>
        <taxon>Eukaryota</taxon>
        <taxon>Viridiplantae</taxon>
        <taxon>Streptophyta</taxon>
        <taxon>Embryophyta</taxon>
        <taxon>Tracheophyta</taxon>
        <taxon>Spermatophyta</taxon>
        <taxon>Magnoliopsida</taxon>
        <taxon>eudicotyledons</taxon>
        <taxon>Gunneridae</taxon>
        <taxon>Pentapetalae</taxon>
        <taxon>rosids</taxon>
        <taxon>fabids</taxon>
        <taxon>Fabales</taxon>
        <taxon>Fabaceae</taxon>
        <taxon>Papilionoideae</taxon>
        <taxon>50 kb inversion clade</taxon>
        <taxon>NPAAA clade</taxon>
        <taxon>Hologalegina</taxon>
        <taxon>IRL clade</taxon>
        <taxon>Trifolieae</taxon>
        <taxon>Medicago</taxon>
    </lineage>
</organism>
<reference evidence="3" key="3">
    <citation type="submission" date="2015-04" db="UniProtKB">
        <authorList>
            <consortium name="EnsemblPlants"/>
        </authorList>
    </citation>
    <scope>IDENTIFICATION</scope>
    <source>
        <strain evidence="3">cv. Jemalong A17</strain>
    </source>
</reference>
<dbReference type="EnsemblPlants" id="KEH33733">
    <property type="protein sequence ID" value="KEH33733"/>
    <property type="gene ID" value="MTR_3g451690"/>
</dbReference>
<gene>
    <name evidence="2" type="ordered locus">MTR_3g451690</name>
</gene>
<keyword evidence="1 2" id="KW-0812">Transmembrane</keyword>
<reference evidence="2 4" key="1">
    <citation type="journal article" date="2011" name="Nature">
        <title>The Medicago genome provides insight into the evolution of rhizobial symbioses.</title>
        <authorList>
            <person name="Young N.D."/>
            <person name="Debelle F."/>
            <person name="Oldroyd G.E."/>
            <person name="Geurts R."/>
            <person name="Cannon S.B."/>
            <person name="Udvardi M.K."/>
            <person name="Benedito V.A."/>
            <person name="Mayer K.F."/>
            <person name="Gouzy J."/>
            <person name="Schoof H."/>
            <person name="Van de Peer Y."/>
            <person name="Proost S."/>
            <person name="Cook D.R."/>
            <person name="Meyers B.C."/>
            <person name="Spannagl M."/>
            <person name="Cheung F."/>
            <person name="De Mita S."/>
            <person name="Krishnakumar V."/>
            <person name="Gundlach H."/>
            <person name="Zhou S."/>
            <person name="Mudge J."/>
            <person name="Bharti A.K."/>
            <person name="Murray J.D."/>
            <person name="Naoumkina M.A."/>
            <person name="Rosen B."/>
            <person name="Silverstein K.A."/>
            <person name="Tang H."/>
            <person name="Rombauts S."/>
            <person name="Zhao P.X."/>
            <person name="Zhou P."/>
            <person name="Barbe V."/>
            <person name="Bardou P."/>
            <person name="Bechner M."/>
            <person name="Bellec A."/>
            <person name="Berger A."/>
            <person name="Berges H."/>
            <person name="Bidwell S."/>
            <person name="Bisseling T."/>
            <person name="Choisne N."/>
            <person name="Couloux A."/>
            <person name="Denny R."/>
            <person name="Deshpande S."/>
            <person name="Dai X."/>
            <person name="Doyle J.J."/>
            <person name="Dudez A.M."/>
            <person name="Farmer A.D."/>
            <person name="Fouteau S."/>
            <person name="Franken C."/>
            <person name="Gibelin C."/>
            <person name="Gish J."/>
            <person name="Goldstein S."/>
            <person name="Gonzalez A.J."/>
            <person name="Green P.J."/>
            <person name="Hallab A."/>
            <person name="Hartog M."/>
            <person name="Hua A."/>
            <person name="Humphray S.J."/>
            <person name="Jeong D.H."/>
            <person name="Jing Y."/>
            <person name="Jocker A."/>
            <person name="Kenton S.M."/>
            <person name="Kim D.J."/>
            <person name="Klee K."/>
            <person name="Lai H."/>
            <person name="Lang C."/>
            <person name="Lin S."/>
            <person name="Macmil S.L."/>
            <person name="Magdelenat G."/>
            <person name="Matthews L."/>
            <person name="McCorrison J."/>
            <person name="Monaghan E.L."/>
            <person name="Mun J.H."/>
            <person name="Najar F.Z."/>
            <person name="Nicholson C."/>
            <person name="Noirot C."/>
            <person name="O'Bleness M."/>
            <person name="Paule C.R."/>
            <person name="Poulain J."/>
            <person name="Prion F."/>
            <person name="Qin B."/>
            <person name="Qu C."/>
            <person name="Retzel E.F."/>
            <person name="Riddle C."/>
            <person name="Sallet E."/>
            <person name="Samain S."/>
            <person name="Samson N."/>
            <person name="Sanders I."/>
            <person name="Saurat O."/>
            <person name="Scarpelli C."/>
            <person name="Schiex T."/>
            <person name="Segurens B."/>
            <person name="Severin A.J."/>
            <person name="Sherrier D.J."/>
            <person name="Shi R."/>
            <person name="Sims S."/>
            <person name="Singer S.R."/>
            <person name="Sinharoy S."/>
            <person name="Sterck L."/>
            <person name="Viollet A."/>
            <person name="Wang B.B."/>
            <person name="Wang K."/>
            <person name="Wang M."/>
            <person name="Wang X."/>
            <person name="Warfsmann J."/>
            <person name="Weissenbach J."/>
            <person name="White D.D."/>
            <person name="White J.D."/>
            <person name="Wiley G.B."/>
            <person name="Wincker P."/>
            <person name="Xing Y."/>
            <person name="Yang L."/>
            <person name="Yao Z."/>
            <person name="Ying F."/>
            <person name="Zhai J."/>
            <person name="Zhou L."/>
            <person name="Zuber A."/>
            <person name="Denarie J."/>
            <person name="Dixon R.A."/>
            <person name="May G.D."/>
            <person name="Schwartz D.C."/>
            <person name="Rogers J."/>
            <person name="Quetier F."/>
            <person name="Town C.D."/>
            <person name="Roe B.A."/>
        </authorList>
    </citation>
    <scope>NUCLEOTIDE SEQUENCE [LARGE SCALE GENOMIC DNA]</scope>
    <source>
        <strain evidence="2">A17</strain>
        <strain evidence="3 4">cv. Jemalong A17</strain>
    </source>
</reference>
<dbReference type="AlphaFoldDB" id="A0A072UXD9"/>
<keyword evidence="1" id="KW-0472">Membrane</keyword>
<evidence type="ECO:0000313" key="4">
    <source>
        <dbReference type="Proteomes" id="UP000002051"/>
    </source>
</evidence>